<feature type="domain" description="HTH cro/C1-type" evidence="2">
    <location>
        <begin position="4"/>
        <end position="57"/>
    </location>
</feature>
<protein>
    <submittedName>
        <fullName evidence="3">Helix-turn-helix transcriptional regulator</fullName>
    </submittedName>
</protein>
<dbReference type="GO" id="GO:0003677">
    <property type="term" value="F:DNA binding"/>
    <property type="evidence" value="ECO:0007669"/>
    <property type="project" value="InterPro"/>
</dbReference>
<dbReference type="EMBL" id="JACXAH010000008">
    <property type="protein sequence ID" value="MBD1371948.1"/>
    <property type="molecule type" value="Genomic_DNA"/>
</dbReference>
<dbReference type="InterPro" id="IPR001387">
    <property type="entry name" value="Cro/C1-type_HTH"/>
</dbReference>
<accession>A0A926N918</accession>
<dbReference type="SMART" id="SM00028">
    <property type="entry name" value="TPR"/>
    <property type="match status" value="3"/>
</dbReference>
<gene>
    <name evidence="3" type="ORF">IC620_06190</name>
</gene>
<feature type="repeat" description="TPR" evidence="1">
    <location>
        <begin position="227"/>
        <end position="260"/>
    </location>
</feature>
<proteinExistence type="predicted"/>
<dbReference type="Gene3D" id="1.25.40.10">
    <property type="entry name" value="Tetratricopeptide repeat domain"/>
    <property type="match status" value="1"/>
</dbReference>
<dbReference type="Proteomes" id="UP000661691">
    <property type="component" value="Unassembled WGS sequence"/>
</dbReference>
<dbReference type="InterPro" id="IPR011990">
    <property type="entry name" value="TPR-like_helical_dom_sf"/>
</dbReference>
<evidence type="ECO:0000313" key="3">
    <source>
        <dbReference type="EMBL" id="MBD1371948.1"/>
    </source>
</evidence>
<dbReference type="CDD" id="cd00093">
    <property type="entry name" value="HTH_XRE"/>
    <property type="match status" value="1"/>
</dbReference>
<sequence>MNSLRIVRYQKGWTQQQLADFSGLSRSTIERAERGEEIRVDSVHRLCKCLGKTPSELGLSKGKNDQFKNDSQTPIEETTTIFTTNKNMSSSELWHDNLISQGITALQDLYFSGQPHQVEAILPLYCKQTATLSQHSSPIQKEAARLASLAQLLSSELFADRENFGEAEKAGKRAFIYGEIANDTNLQVAALISLGNIAFHRKLSTIALHVFKKAIAILDKASPLIKGRTYAGIAEVYAMRGEYQESMHALGRAYEHFPTEPEKDPAYQYLRASRYALYVFGDAQSHLFLNKPKQAEKALISMKQETNDPEIEPITKLDMLYYQAEVYSQQKELDQSIETLTKAVTLARDLGSRLYFDKLVHNYDTLKLIYPKDKHLSELEELFQSW</sequence>
<dbReference type="Pfam" id="PF01381">
    <property type="entry name" value="HTH_3"/>
    <property type="match status" value="1"/>
</dbReference>
<reference evidence="3" key="1">
    <citation type="submission" date="2020-09" db="EMBL/GenBank/DDBJ databases">
        <title>A novel bacterium of genus Hazenella, isolated from South China Sea.</title>
        <authorList>
            <person name="Huang H."/>
            <person name="Mo K."/>
            <person name="Hu Y."/>
        </authorList>
    </citation>
    <scope>NUCLEOTIDE SEQUENCE</scope>
    <source>
        <strain evidence="3">IB182357</strain>
    </source>
</reference>
<organism evidence="3 4">
    <name type="scientific">Polycladospora coralii</name>
    <dbReference type="NCBI Taxonomy" id="2771432"/>
    <lineage>
        <taxon>Bacteria</taxon>
        <taxon>Bacillati</taxon>
        <taxon>Bacillota</taxon>
        <taxon>Bacilli</taxon>
        <taxon>Bacillales</taxon>
        <taxon>Thermoactinomycetaceae</taxon>
        <taxon>Polycladospora</taxon>
    </lineage>
</organism>
<dbReference type="SUPFAM" id="SSF48452">
    <property type="entry name" value="TPR-like"/>
    <property type="match status" value="1"/>
</dbReference>
<dbReference type="PROSITE" id="PS50005">
    <property type="entry name" value="TPR"/>
    <property type="match status" value="1"/>
</dbReference>
<dbReference type="SUPFAM" id="SSF47413">
    <property type="entry name" value="lambda repressor-like DNA-binding domains"/>
    <property type="match status" value="1"/>
</dbReference>
<dbReference type="InterPro" id="IPR010982">
    <property type="entry name" value="Lambda_DNA-bd_dom_sf"/>
</dbReference>
<dbReference type="InterPro" id="IPR019734">
    <property type="entry name" value="TPR_rpt"/>
</dbReference>
<evidence type="ECO:0000259" key="2">
    <source>
        <dbReference type="PROSITE" id="PS50943"/>
    </source>
</evidence>
<keyword evidence="4" id="KW-1185">Reference proteome</keyword>
<evidence type="ECO:0000313" key="4">
    <source>
        <dbReference type="Proteomes" id="UP000661691"/>
    </source>
</evidence>
<dbReference type="PROSITE" id="PS50943">
    <property type="entry name" value="HTH_CROC1"/>
    <property type="match status" value="1"/>
</dbReference>
<keyword evidence="1" id="KW-0802">TPR repeat</keyword>
<dbReference type="SMART" id="SM00530">
    <property type="entry name" value="HTH_XRE"/>
    <property type="match status" value="1"/>
</dbReference>
<comment type="caution">
    <text evidence="3">The sequence shown here is derived from an EMBL/GenBank/DDBJ whole genome shotgun (WGS) entry which is preliminary data.</text>
</comment>
<dbReference type="RefSeq" id="WP_191141781.1">
    <property type="nucleotide sequence ID" value="NZ_JACXAH010000008.1"/>
</dbReference>
<dbReference type="AlphaFoldDB" id="A0A926N918"/>
<dbReference type="Gene3D" id="1.10.260.40">
    <property type="entry name" value="lambda repressor-like DNA-binding domains"/>
    <property type="match status" value="1"/>
</dbReference>
<name>A0A926N918_9BACL</name>
<evidence type="ECO:0000256" key="1">
    <source>
        <dbReference type="PROSITE-ProRule" id="PRU00339"/>
    </source>
</evidence>